<feature type="domain" description="Prepilin type IV endopeptidase peptidase" evidence="20">
    <location>
        <begin position="139"/>
        <end position="248"/>
    </location>
</feature>
<evidence type="ECO:0000256" key="13">
    <source>
        <dbReference type="ARBA" id="ARBA00023268"/>
    </source>
</evidence>
<evidence type="ECO:0000256" key="2">
    <source>
        <dbReference type="ARBA" id="ARBA00005801"/>
    </source>
</evidence>
<comment type="subcellular location">
    <subcellularLocation>
        <location evidence="1">Cell inner membrane</location>
        <topology evidence="1">Multi-pass membrane protein</topology>
    </subcellularLocation>
    <subcellularLocation>
        <location evidence="18">Cell membrane</location>
        <topology evidence="18">Multi-pass membrane protein</topology>
    </subcellularLocation>
</comment>
<comment type="catalytic activity">
    <reaction evidence="14 18">
        <text>Typically cleaves a -Gly-|-Phe- bond to release an N-terminal, basic peptide of 5-8 residues from type IV prepilin, and then N-methylates the new N-terminal amino group, the methyl donor being S-adenosyl-L-methionine.</text>
        <dbReference type="EC" id="3.4.23.43"/>
    </reaction>
</comment>
<dbReference type="GO" id="GO:0008168">
    <property type="term" value="F:methyltransferase activity"/>
    <property type="evidence" value="ECO:0007669"/>
    <property type="project" value="UniProtKB-KW"/>
</dbReference>
<evidence type="ECO:0000256" key="12">
    <source>
        <dbReference type="ARBA" id="ARBA00023136"/>
    </source>
</evidence>
<comment type="function">
    <text evidence="18">Plays an essential role in type IV pili and type II pseudopili formation by proteolytically removing the leader sequence from substrate proteins and subsequently monomethylating the alpha-amino group of the newly exposed N-terminal phenylalanine.</text>
</comment>
<dbReference type="GO" id="GO:0004190">
    <property type="term" value="F:aspartic-type endopeptidase activity"/>
    <property type="evidence" value="ECO:0007669"/>
    <property type="project" value="UniProtKB-EC"/>
</dbReference>
<dbReference type="GO" id="GO:0005886">
    <property type="term" value="C:plasma membrane"/>
    <property type="evidence" value="ECO:0007669"/>
    <property type="project" value="UniProtKB-SubCell"/>
</dbReference>
<evidence type="ECO:0000313" key="22">
    <source>
        <dbReference type="EMBL" id="HHH12686.1"/>
    </source>
</evidence>
<dbReference type="EC" id="3.4.23.43" evidence="15 18"/>
<feature type="transmembrane region" description="Helical" evidence="19">
    <location>
        <begin position="12"/>
        <end position="33"/>
    </location>
</feature>
<reference evidence="22" key="1">
    <citation type="journal article" date="2020" name="mSystems">
        <title>Genome- and Community-Level Interaction Insights into Carbon Utilization and Element Cycling Functions of Hydrothermarchaeota in Hydrothermal Sediment.</title>
        <authorList>
            <person name="Zhou Z."/>
            <person name="Liu Y."/>
            <person name="Xu W."/>
            <person name="Pan J."/>
            <person name="Luo Z.H."/>
            <person name="Li M."/>
        </authorList>
    </citation>
    <scope>NUCLEOTIDE SEQUENCE [LARGE SCALE GENOMIC DNA]</scope>
    <source>
        <strain evidence="22">HyVt-535</strain>
    </source>
</reference>
<gene>
    <name evidence="22" type="ORF">ENJ98_00455</name>
</gene>
<sequence>MLMLEVLSQPLLLLPSSFLLGLIVGSFLNVLIFRLPRRLEAELAAACQEQAGEEVAHEPNSWFGLRYLIVPPSSCPACGHRIRAWENIPVLSWIRQKGRCTACGERISIQYPVVELISGLLSLVVVWHFGFSFQALAALLLTWALIAMSVIDIRIQILPDVLILPLIWLGLLLNLDGLFTDIHSAVYGAVAGYLSLWFIFHLFLLITGKEGMGYGDFKLFALFGAWLGWQLLPQILLVSAAVGAVTGIAMILFLGRDRSLPIPFGPYLAAAGWIALLWGEEINRSYLKFAGI</sequence>
<organism evidence="22">
    <name type="scientific">Thiolapillus brandeum</name>
    <dbReference type="NCBI Taxonomy" id="1076588"/>
    <lineage>
        <taxon>Bacteria</taxon>
        <taxon>Pseudomonadati</taxon>
        <taxon>Pseudomonadota</taxon>
        <taxon>Gammaproteobacteria</taxon>
        <taxon>Chromatiales</taxon>
        <taxon>Sedimenticolaceae</taxon>
        <taxon>Thiolapillus</taxon>
    </lineage>
</organism>
<evidence type="ECO:0000256" key="19">
    <source>
        <dbReference type="SAM" id="Phobius"/>
    </source>
</evidence>
<dbReference type="InterPro" id="IPR014032">
    <property type="entry name" value="Peptidase_A24A_bac"/>
</dbReference>
<dbReference type="PANTHER" id="PTHR30487:SF0">
    <property type="entry name" value="PREPILIN LEADER PEPTIDASE_N-METHYLTRANSFERASE-RELATED"/>
    <property type="match status" value="1"/>
</dbReference>
<feature type="transmembrane region" description="Helical" evidence="19">
    <location>
        <begin position="262"/>
        <end position="279"/>
    </location>
</feature>
<evidence type="ECO:0000256" key="8">
    <source>
        <dbReference type="ARBA" id="ARBA00022691"/>
    </source>
</evidence>
<keyword evidence="8" id="KW-0949">S-adenosyl-L-methionine</keyword>
<evidence type="ECO:0000259" key="21">
    <source>
        <dbReference type="Pfam" id="PF06750"/>
    </source>
</evidence>
<proteinExistence type="inferred from homology"/>
<dbReference type="FunFam" id="1.20.120.1220:FF:000001">
    <property type="entry name" value="Type 4 prepilin-like proteins leader peptide-processing enzyme"/>
    <property type="match status" value="1"/>
</dbReference>
<feature type="domain" description="Prepilin peptidase A24 N-terminal" evidence="21">
    <location>
        <begin position="19"/>
        <end position="129"/>
    </location>
</feature>
<feature type="transmembrane region" description="Helical" evidence="19">
    <location>
        <begin position="185"/>
        <end position="206"/>
    </location>
</feature>
<comment type="similarity">
    <text evidence="2 17">Belongs to the peptidase A24 family.</text>
</comment>
<evidence type="ECO:0000256" key="9">
    <source>
        <dbReference type="ARBA" id="ARBA00022692"/>
    </source>
</evidence>
<accession>A0A7C5N733</accession>
<keyword evidence="5 18" id="KW-0489">Methyltransferase</keyword>
<evidence type="ECO:0000256" key="15">
    <source>
        <dbReference type="ARBA" id="ARBA00067082"/>
    </source>
</evidence>
<keyword evidence="12 19" id="KW-0472">Membrane</keyword>
<dbReference type="Proteomes" id="UP000886100">
    <property type="component" value="Unassembled WGS sequence"/>
</dbReference>
<dbReference type="Pfam" id="PF06750">
    <property type="entry name" value="A24_N_bact"/>
    <property type="match status" value="1"/>
</dbReference>
<dbReference type="PRINTS" id="PR00864">
    <property type="entry name" value="PREPILNPTASE"/>
</dbReference>
<dbReference type="InterPro" id="IPR050882">
    <property type="entry name" value="Prepilin_peptidase/N-MTase"/>
</dbReference>
<keyword evidence="6 18" id="KW-0645">Protease</keyword>
<dbReference type="GO" id="GO:0032259">
    <property type="term" value="P:methylation"/>
    <property type="evidence" value="ECO:0007669"/>
    <property type="project" value="UniProtKB-KW"/>
</dbReference>
<dbReference type="AlphaFoldDB" id="A0A7C5N733"/>
<name>A0A7C5N733_9GAMM</name>
<comment type="caution">
    <text evidence="22">The sequence shown here is derived from an EMBL/GenBank/DDBJ whole genome shotgun (WGS) entry which is preliminary data.</text>
</comment>
<evidence type="ECO:0000256" key="10">
    <source>
        <dbReference type="ARBA" id="ARBA00022801"/>
    </source>
</evidence>
<keyword evidence="9 18" id="KW-0812">Transmembrane</keyword>
<dbReference type="PANTHER" id="PTHR30487">
    <property type="entry name" value="TYPE 4 PREPILIN-LIKE PROTEINS LEADER PEPTIDE-PROCESSING ENZYME"/>
    <property type="match status" value="1"/>
</dbReference>
<keyword evidence="10 18" id="KW-0378">Hydrolase</keyword>
<evidence type="ECO:0000256" key="14">
    <source>
        <dbReference type="ARBA" id="ARBA00050401"/>
    </source>
</evidence>
<dbReference type="InterPro" id="IPR010627">
    <property type="entry name" value="Prepilin_pept_A24_N"/>
</dbReference>
<evidence type="ECO:0000256" key="17">
    <source>
        <dbReference type="RuleBase" id="RU003793"/>
    </source>
</evidence>
<dbReference type="EMBL" id="DROM01000030">
    <property type="protein sequence ID" value="HHH12686.1"/>
    <property type="molecule type" value="Genomic_DNA"/>
</dbReference>
<evidence type="ECO:0000259" key="20">
    <source>
        <dbReference type="Pfam" id="PF01478"/>
    </source>
</evidence>
<dbReference type="InterPro" id="IPR000045">
    <property type="entry name" value="Prepilin_IV_endopep_pep"/>
</dbReference>
<keyword evidence="11 19" id="KW-1133">Transmembrane helix</keyword>
<keyword evidence="3" id="KW-1003">Cell membrane</keyword>
<keyword evidence="13 18" id="KW-0511">Multifunctional enzyme</keyword>
<evidence type="ECO:0000256" key="5">
    <source>
        <dbReference type="ARBA" id="ARBA00022603"/>
    </source>
</evidence>
<protein>
    <recommendedName>
        <fullName evidence="16 18">Prepilin leader peptidase/N-methyltransferase</fullName>
        <ecNumber evidence="18">2.1.1.-</ecNumber>
        <ecNumber evidence="15 18">3.4.23.43</ecNumber>
    </recommendedName>
</protein>
<feature type="transmembrane region" description="Helical" evidence="19">
    <location>
        <begin position="135"/>
        <end position="155"/>
    </location>
</feature>
<keyword evidence="4" id="KW-0997">Cell inner membrane</keyword>
<dbReference type="Gene3D" id="1.20.120.1220">
    <property type="match status" value="1"/>
</dbReference>
<dbReference type="EC" id="2.1.1.-" evidence="18"/>
<dbReference type="GO" id="GO:0006465">
    <property type="term" value="P:signal peptide processing"/>
    <property type="evidence" value="ECO:0007669"/>
    <property type="project" value="TreeGrafter"/>
</dbReference>
<feature type="transmembrane region" description="Helical" evidence="19">
    <location>
        <begin position="235"/>
        <end position="255"/>
    </location>
</feature>
<evidence type="ECO:0000256" key="7">
    <source>
        <dbReference type="ARBA" id="ARBA00022679"/>
    </source>
</evidence>
<evidence type="ECO:0000256" key="16">
    <source>
        <dbReference type="ARBA" id="ARBA00071870"/>
    </source>
</evidence>
<evidence type="ECO:0000256" key="6">
    <source>
        <dbReference type="ARBA" id="ARBA00022670"/>
    </source>
</evidence>
<evidence type="ECO:0000256" key="11">
    <source>
        <dbReference type="ARBA" id="ARBA00022989"/>
    </source>
</evidence>
<evidence type="ECO:0000256" key="18">
    <source>
        <dbReference type="RuleBase" id="RU003794"/>
    </source>
</evidence>
<evidence type="ECO:0000256" key="1">
    <source>
        <dbReference type="ARBA" id="ARBA00004429"/>
    </source>
</evidence>
<dbReference type="Pfam" id="PF01478">
    <property type="entry name" value="Peptidase_A24"/>
    <property type="match status" value="1"/>
</dbReference>
<feature type="transmembrane region" description="Helical" evidence="19">
    <location>
        <begin position="162"/>
        <end position="179"/>
    </location>
</feature>
<evidence type="ECO:0000256" key="3">
    <source>
        <dbReference type="ARBA" id="ARBA00022475"/>
    </source>
</evidence>
<evidence type="ECO:0000256" key="4">
    <source>
        <dbReference type="ARBA" id="ARBA00022519"/>
    </source>
</evidence>
<keyword evidence="7 18" id="KW-0808">Transferase</keyword>